<name>A0A7J7N8D7_9MAGN</name>
<protein>
    <submittedName>
        <fullName evidence="8">Uncharacterized protein</fullName>
    </submittedName>
</protein>
<organism evidence="8 9">
    <name type="scientific">Kingdonia uniflora</name>
    <dbReference type="NCBI Taxonomy" id="39325"/>
    <lineage>
        <taxon>Eukaryota</taxon>
        <taxon>Viridiplantae</taxon>
        <taxon>Streptophyta</taxon>
        <taxon>Embryophyta</taxon>
        <taxon>Tracheophyta</taxon>
        <taxon>Spermatophyta</taxon>
        <taxon>Magnoliopsida</taxon>
        <taxon>Ranunculales</taxon>
        <taxon>Circaeasteraceae</taxon>
        <taxon>Kingdonia</taxon>
    </lineage>
</organism>
<evidence type="ECO:0000313" key="8">
    <source>
        <dbReference type="EMBL" id="KAF6163499.1"/>
    </source>
</evidence>
<evidence type="ECO:0000256" key="6">
    <source>
        <dbReference type="ARBA" id="ARBA00023136"/>
    </source>
</evidence>
<evidence type="ECO:0000256" key="3">
    <source>
        <dbReference type="ARBA" id="ARBA00022448"/>
    </source>
</evidence>
<evidence type="ECO:0000256" key="1">
    <source>
        <dbReference type="ARBA" id="ARBA00004370"/>
    </source>
</evidence>
<comment type="similarity">
    <text evidence="2">Belongs to the purine permeases (TC 2.A.7.14) family.</text>
</comment>
<dbReference type="OrthoDB" id="1693484at2759"/>
<dbReference type="InterPro" id="IPR030182">
    <property type="entry name" value="PUP_plant"/>
</dbReference>
<evidence type="ECO:0000256" key="5">
    <source>
        <dbReference type="ARBA" id="ARBA00022989"/>
    </source>
</evidence>
<comment type="caution">
    <text evidence="8">The sequence shown here is derived from an EMBL/GenBank/DDBJ whole genome shotgun (WGS) entry which is preliminary data.</text>
</comment>
<evidence type="ECO:0000313" key="9">
    <source>
        <dbReference type="Proteomes" id="UP000541444"/>
    </source>
</evidence>
<evidence type="ECO:0000256" key="7">
    <source>
        <dbReference type="SAM" id="Phobius"/>
    </source>
</evidence>
<feature type="transmembrane region" description="Helical" evidence="7">
    <location>
        <begin position="29"/>
        <end position="52"/>
    </location>
</feature>
<gene>
    <name evidence="8" type="ORF">GIB67_029342</name>
</gene>
<proteinExistence type="inferred from homology"/>
<dbReference type="AlphaFoldDB" id="A0A7J7N8D7"/>
<keyword evidence="4 7" id="KW-0812">Transmembrane</keyword>
<dbReference type="GO" id="GO:0016020">
    <property type="term" value="C:membrane"/>
    <property type="evidence" value="ECO:0007669"/>
    <property type="project" value="UniProtKB-SubCell"/>
</dbReference>
<dbReference type="PANTHER" id="PTHR31376">
    <property type="entry name" value="OS09G0467300 PROTEIN-RELATED"/>
    <property type="match status" value="1"/>
</dbReference>
<keyword evidence="6 7" id="KW-0472">Membrane</keyword>
<accession>A0A7J7N8D7</accession>
<dbReference type="Proteomes" id="UP000541444">
    <property type="component" value="Unassembled WGS sequence"/>
</dbReference>
<comment type="subcellular location">
    <subcellularLocation>
        <location evidence="1">Membrane</location>
    </subcellularLocation>
</comment>
<keyword evidence="3" id="KW-0813">Transport</keyword>
<dbReference type="PANTHER" id="PTHR31376:SF105">
    <property type="entry name" value="PURINE PERMEASE-RELATED"/>
    <property type="match status" value="1"/>
</dbReference>
<feature type="transmembrane region" description="Helical" evidence="7">
    <location>
        <begin position="96"/>
        <end position="121"/>
    </location>
</feature>
<feature type="transmembrane region" description="Helical" evidence="7">
    <location>
        <begin position="64"/>
        <end position="84"/>
    </location>
</feature>
<dbReference type="GO" id="GO:0005345">
    <property type="term" value="F:purine nucleobase transmembrane transporter activity"/>
    <property type="evidence" value="ECO:0007669"/>
    <property type="project" value="UniProtKB-ARBA"/>
</dbReference>
<reference evidence="8 9" key="1">
    <citation type="journal article" date="2020" name="IScience">
        <title>Genome Sequencing of the Endangered Kingdonia uniflora (Circaeasteraceae, Ranunculales) Reveals Potential Mechanisms of Evolutionary Specialization.</title>
        <authorList>
            <person name="Sun Y."/>
            <person name="Deng T."/>
            <person name="Zhang A."/>
            <person name="Moore M.J."/>
            <person name="Landis J.B."/>
            <person name="Lin N."/>
            <person name="Zhang H."/>
            <person name="Zhang X."/>
            <person name="Huang J."/>
            <person name="Zhang X."/>
            <person name="Sun H."/>
            <person name="Wang H."/>
        </authorList>
    </citation>
    <scope>NUCLEOTIDE SEQUENCE [LARGE SCALE GENOMIC DNA]</scope>
    <source>
        <strain evidence="8">TB1705</strain>
        <tissue evidence="8">Leaf</tissue>
    </source>
</reference>
<keyword evidence="9" id="KW-1185">Reference proteome</keyword>
<dbReference type="EMBL" id="JACGCM010000974">
    <property type="protein sequence ID" value="KAF6163499.1"/>
    <property type="molecule type" value="Genomic_DNA"/>
</dbReference>
<keyword evidence="5 7" id="KW-1133">Transmembrane helix</keyword>
<evidence type="ECO:0000256" key="2">
    <source>
        <dbReference type="ARBA" id="ARBA00006213"/>
    </source>
</evidence>
<dbReference type="GO" id="GO:0015211">
    <property type="term" value="F:purine nucleoside transmembrane transporter activity"/>
    <property type="evidence" value="ECO:0007669"/>
    <property type="project" value="InterPro"/>
</dbReference>
<sequence length="143" mass="16538">MEMESQVNVQHDLLDNRETRRKKILGRSFLFFNCALLGVGTTAAPLVVRLYFVRGGARIWLSTWTQTVGFPILFLPILLSYFYRRKNSPDGSKAKLYFLTWRLFIASAIIGVLGGVSNYLYTLVPANCQFPHQLYYFLLSWFL</sequence>
<dbReference type="Pfam" id="PF16913">
    <property type="entry name" value="PUNUT"/>
    <property type="match status" value="1"/>
</dbReference>
<evidence type="ECO:0000256" key="4">
    <source>
        <dbReference type="ARBA" id="ARBA00022692"/>
    </source>
</evidence>